<gene>
    <name evidence="1" type="ORF">CI610_03157</name>
</gene>
<comment type="caution">
    <text evidence="1">The sequence shown here is derived from an EMBL/GenBank/DDBJ whole genome shotgun (WGS) entry which is preliminary data.</text>
</comment>
<dbReference type="EMBL" id="NSIT01000327">
    <property type="protein sequence ID" value="PJE77913.1"/>
    <property type="molecule type" value="Genomic_DNA"/>
</dbReference>
<evidence type="ECO:0000313" key="1">
    <source>
        <dbReference type="EMBL" id="PJE77913.1"/>
    </source>
</evidence>
<name>A0A2H9T3W1_9ZZZZ</name>
<proteinExistence type="predicted"/>
<reference evidence="1" key="1">
    <citation type="journal article" date="2017" name="Appl. Environ. Microbiol.">
        <title>Molecular characterization of an Endozoicomonas-like organism causing infection in king scallop Pecten maximus L.</title>
        <authorList>
            <person name="Cano I."/>
            <person name="van Aerle R."/>
            <person name="Ross S."/>
            <person name="Verner-Jeffreys D.W."/>
            <person name="Paley R.K."/>
            <person name="Rimmer G."/>
            <person name="Ryder D."/>
            <person name="Hooper P."/>
            <person name="Stone D."/>
            <person name="Feist S.W."/>
        </authorList>
    </citation>
    <scope>NUCLEOTIDE SEQUENCE</scope>
</reference>
<protein>
    <submittedName>
        <fullName evidence="1">Uncharacterized protein</fullName>
    </submittedName>
</protein>
<accession>A0A2H9T3W1</accession>
<sequence>MKVSNKWVTKTVSILILAFFLPVQESHAQLGFFALNGDATDPVIIDDRFENQRFSIGSSGSRVITSGAEQAAVVYSRSLLSSDFGAGDYAFQLYPQGSIIATGTDAHALVLNRLEEKRRKPSPY</sequence>
<organism evidence="1">
    <name type="scientific">invertebrate metagenome</name>
    <dbReference type="NCBI Taxonomy" id="1711999"/>
    <lineage>
        <taxon>unclassified sequences</taxon>
        <taxon>metagenomes</taxon>
        <taxon>organismal metagenomes</taxon>
    </lineage>
</organism>
<dbReference type="AlphaFoldDB" id="A0A2H9T3W1"/>